<gene>
    <name evidence="1" type="ORF">NCTC1934_05089</name>
</gene>
<dbReference type="RefSeq" id="WP_147287185.1">
    <property type="nucleotide sequence ID" value="NZ_UGRY01000003.1"/>
</dbReference>
<name>A0A379JGT4_9NOCA</name>
<reference evidence="1 2" key="1">
    <citation type="submission" date="2018-06" db="EMBL/GenBank/DDBJ databases">
        <authorList>
            <consortium name="Pathogen Informatics"/>
            <person name="Doyle S."/>
        </authorList>
    </citation>
    <scope>NUCLEOTIDE SEQUENCE [LARGE SCALE GENOMIC DNA]</scope>
    <source>
        <strain evidence="1 2">NCTC1934</strain>
    </source>
</reference>
<dbReference type="STRING" id="1406858.GCA_000710895_01935"/>
<protein>
    <submittedName>
        <fullName evidence="1">Uncharacterized protein</fullName>
    </submittedName>
</protein>
<dbReference type="OrthoDB" id="4557170at2"/>
<dbReference type="Proteomes" id="UP000255467">
    <property type="component" value="Unassembled WGS sequence"/>
</dbReference>
<keyword evidence="2" id="KW-1185">Reference proteome</keyword>
<evidence type="ECO:0000313" key="1">
    <source>
        <dbReference type="EMBL" id="SUD47767.1"/>
    </source>
</evidence>
<dbReference type="EMBL" id="UGRY01000003">
    <property type="protein sequence ID" value="SUD47767.1"/>
    <property type="molecule type" value="Genomic_DNA"/>
</dbReference>
<proteinExistence type="predicted"/>
<accession>A0A379JGT4</accession>
<sequence>MQLHLECGIATCRVRQRARTALVAAGRMVLDSRAIRLPATPRRSLLTLLRHAVFGYSTAFLGGRHALR</sequence>
<evidence type="ECO:0000313" key="2">
    <source>
        <dbReference type="Proteomes" id="UP000255467"/>
    </source>
</evidence>
<dbReference type="AlphaFoldDB" id="A0A379JGT4"/>
<organism evidence="1 2">
    <name type="scientific">Nocardia otitidiscaviarum</name>
    <dbReference type="NCBI Taxonomy" id="1823"/>
    <lineage>
        <taxon>Bacteria</taxon>
        <taxon>Bacillati</taxon>
        <taxon>Actinomycetota</taxon>
        <taxon>Actinomycetes</taxon>
        <taxon>Mycobacteriales</taxon>
        <taxon>Nocardiaceae</taxon>
        <taxon>Nocardia</taxon>
    </lineage>
</organism>